<protein>
    <submittedName>
        <fullName evidence="1">Uncharacterized protein</fullName>
    </submittedName>
</protein>
<organism evidence="1 2">
    <name type="scientific">Phytophthora cactorum</name>
    <dbReference type="NCBI Taxonomy" id="29920"/>
    <lineage>
        <taxon>Eukaryota</taxon>
        <taxon>Sar</taxon>
        <taxon>Stramenopiles</taxon>
        <taxon>Oomycota</taxon>
        <taxon>Peronosporomycetes</taxon>
        <taxon>Peronosporales</taxon>
        <taxon>Peronosporaceae</taxon>
        <taxon>Phytophthora</taxon>
    </lineage>
</organism>
<dbReference type="AlphaFoldDB" id="A0A8T1TR31"/>
<reference evidence="1" key="1">
    <citation type="submission" date="2021-01" db="EMBL/GenBank/DDBJ databases">
        <title>Phytophthora aleatoria, a newly-described species from Pinus radiata is distinct from Phytophthora cactorum isolates based on comparative genomics.</title>
        <authorList>
            <person name="Mcdougal R."/>
            <person name="Panda P."/>
            <person name="Williams N."/>
            <person name="Studholme D.J."/>
        </authorList>
    </citation>
    <scope>NUCLEOTIDE SEQUENCE</scope>
    <source>
        <strain evidence="1">NZFS 3830</strain>
    </source>
</reference>
<dbReference type="EMBL" id="JAENGZ010002283">
    <property type="protein sequence ID" value="KAG6944266.1"/>
    <property type="molecule type" value="Genomic_DNA"/>
</dbReference>
<comment type="caution">
    <text evidence="1">The sequence shown here is derived from an EMBL/GenBank/DDBJ whole genome shotgun (WGS) entry which is preliminary data.</text>
</comment>
<accession>A0A8T1TR31</accession>
<proteinExistence type="predicted"/>
<sequence>YYQTLYNWWLEAERTSAIQQAEAVWRPLQALLYNLLQAANLRPTLVHAAMPSIPPRSLTAALFVPAEDDYYQCCLCFMRRKQARGTGYSNLAEH</sequence>
<name>A0A8T1TR31_9STRA</name>
<evidence type="ECO:0000313" key="2">
    <source>
        <dbReference type="Proteomes" id="UP000688947"/>
    </source>
</evidence>
<evidence type="ECO:0000313" key="1">
    <source>
        <dbReference type="EMBL" id="KAG6944266.1"/>
    </source>
</evidence>
<dbReference type="Proteomes" id="UP000688947">
    <property type="component" value="Unassembled WGS sequence"/>
</dbReference>
<feature type="non-terminal residue" evidence="1">
    <location>
        <position position="1"/>
    </location>
</feature>
<dbReference type="OrthoDB" id="108413at2759"/>
<gene>
    <name evidence="1" type="ORF">JG687_00018034</name>
</gene>